<keyword evidence="3" id="KW-0645">Protease</keyword>
<keyword evidence="4" id="KW-0479">Metal-binding</keyword>
<evidence type="ECO:0000256" key="2">
    <source>
        <dbReference type="ARBA" id="ARBA00022438"/>
    </source>
</evidence>
<keyword evidence="2" id="KW-0031">Aminopeptidase</keyword>
<dbReference type="PIRSF" id="PIRSF001123">
    <property type="entry name" value="PepA_GA"/>
    <property type="match status" value="1"/>
</dbReference>
<gene>
    <name evidence="7" type="ORF">WMO41_07000</name>
</gene>
<dbReference type="Gene3D" id="2.40.30.40">
    <property type="entry name" value="Peptidase M42, domain 2"/>
    <property type="match status" value="1"/>
</dbReference>
<comment type="similarity">
    <text evidence="1 6">Belongs to the peptidase M42 family.</text>
</comment>
<dbReference type="RefSeq" id="WP_349229138.1">
    <property type="nucleotide sequence ID" value="NZ_JBBMFJ010000011.1"/>
</dbReference>
<protein>
    <submittedName>
        <fullName evidence="7">M20/M25/M40 family metallo-hydrolase</fullName>
    </submittedName>
</protein>
<evidence type="ECO:0000256" key="4">
    <source>
        <dbReference type="ARBA" id="ARBA00022723"/>
    </source>
</evidence>
<dbReference type="SUPFAM" id="SSF101821">
    <property type="entry name" value="Aminopeptidase/glucanase lid domain"/>
    <property type="match status" value="1"/>
</dbReference>
<evidence type="ECO:0000256" key="1">
    <source>
        <dbReference type="ARBA" id="ARBA00006272"/>
    </source>
</evidence>
<organism evidence="7 8">
    <name type="scientific">Ventrimonas faecis</name>
    <dbReference type="NCBI Taxonomy" id="3133170"/>
    <lineage>
        <taxon>Bacteria</taxon>
        <taxon>Bacillati</taxon>
        <taxon>Bacillota</taxon>
        <taxon>Clostridia</taxon>
        <taxon>Lachnospirales</taxon>
        <taxon>Lachnospiraceae</taxon>
        <taxon>Ventrimonas</taxon>
    </lineage>
</organism>
<keyword evidence="5" id="KW-0378">Hydrolase</keyword>
<proteinExistence type="inferred from homology"/>
<dbReference type="PANTHER" id="PTHR32481:SF0">
    <property type="entry name" value="AMINOPEPTIDASE YPDE-RELATED"/>
    <property type="match status" value="1"/>
</dbReference>
<dbReference type="Pfam" id="PF05343">
    <property type="entry name" value="Peptidase_M42"/>
    <property type="match status" value="1"/>
</dbReference>
<accession>A0ABV1HKR4</accession>
<dbReference type="PANTHER" id="PTHR32481">
    <property type="entry name" value="AMINOPEPTIDASE"/>
    <property type="match status" value="1"/>
</dbReference>
<evidence type="ECO:0000313" key="8">
    <source>
        <dbReference type="Proteomes" id="UP001437460"/>
    </source>
</evidence>
<name>A0ABV1HKR4_9FIRM</name>
<dbReference type="InterPro" id="IPR023367">
    <property type="entry name" value="Peptidase_M42_dom2"/>
</dbReference>
<evidence type="ECO:0000313" key="7">
    <source>
        <dbReference type="EMBL" id="MEQ2562910.1"/>
    </source>
</evidence>
<comment type="caution">
    <text evidence="7">The sequence shown here is derived from an EMBL/GenBank/DDBJ whole genome shotgun (WGS) entry which is preliminary data.</text>
</comment>
<sequence length="363" mass="39963">MADLKTIEDLTNAFGPSGFEEEVVKAVQKHCEGLNLRNDAMYNVYATMPDAKGNRPVFMLDAHTDECGFMVQNVEDNGLLSIITLGGFHMTSLPAHSVIVRNSKGEKIKGIITSKPVHFLTAAQKADNSLTIEELKVDVGASSREEVEEDYGIHIGDPIMPDVTFSYDEKHGICSGKAFDNRLGCVCIIETMKALMKETDSLAVDVVGAFASQEEVGMRGATVTAQQVKPDLAIVFEGSPADDFYYRTGVAQGCMKKGVQIRHMDNSYVANDAFMAYAHEIADKYDIKCQDAVRRGGSTNAGKIHLTHQAVPVLVLGIPSRYVHTHYNFCAKEDIESTINMAVEVIRGLNEERIRHIMRQDVL</sequence>
<dbReference type="SUPFAM" id="SSF53187">
    <property type="entry name" value="Zn-dependent exopeptidases"/>
    <property type="match status" value="1"/>
</dbReference>
<dbReference type="EMBL" id="JBBMFJ010000011">
    <property type="protein sequence ID" value="MEQ2562910.1"/>
    <property type="molecule type" value="Genomic_DNA"/>
</dbReference>
<evidence type="ECO:0000256" key="3">
    <source>
        <dbReference type="ARBA" id="ARBA00022670"/>
    </source>
</evidence>
<dbReference type="InterPro" id="IPR051464">
    <property type="entry name" value="Peptidase_M42_aminopept"/>
</dbReference>
<evidence type="ECO:0000256" key="5">
    <source>
        <dbReference type="ARBA" id="ARBA00022801"/>
    </source>
</evidence>
<keyword evidence="8" id="KW-1185">Reference proteome</keyword>
<dbReference type="Gene3D" id="3.40.630.10">
    <property type="entry name" value="Zn peptidases"/>
    <property type="match status" value="1"/>
</dbReference>
<dbReference type="Proteomes" id="UP001437460">
    <property type="component" value="Unassembled WGS sequence"/>
</dbReference>
<reference evidence="7 8" key="1">
    <citation type="submission" date="2024-03" db="EMBL/GenBank/DDBJ databases">
        <title>Human intestinal bacterial collection.</title>
        <authorList>
            <person name="Pauvert C."/>
            <person name="Hitch T.C.A."/>
            <person name="Clavel T."/>
        </authorList>
    </citation>
    <scope>NUCLEOTIDE SEQUENCE [LARGE SCALE GENOMIC DNA]</scope>
    <source>
        <strain evidence="7 8">CLA-AP-H27</strain>
    </source>
</reference>
<dbReference type="InterPro" id="IPR008007">
    <property type="entry name" value="Peptidase_M42"/>
</dbReference>
<evidence type="ECO:0000256" key="6">
    <source>
        <dbReference type="PIRNR" id="PIRNR001123"/>
    </source>
</evidence>